<organism evidence="3 4">
    <name type="scientific">Nocardioides simplex</name>
    <name type="common">Arthrobacter simplex</name>
    <dbReference type="NCBI Taxonomy" id="2045"/>
    <lineage>
        <taxon>Bacteria</taxon>
        <taxon>Bacillati</taxon>
        <taxon>Actinomycetota</taxon>
        <taxon>Actinomycetes</taxon>
        <taxon>Propionibacteriales</taxon>
        <taxon>Nocardioidaceae</taxon>
        <taxon>Pimelobacter</taxon>
    </lineage>
</organism>
<feature type="domain" description="PepSY" evidence="2">
    <location>
        <begin position="123"/>
        <end position="167"/>
    </location>
</feature>
<protein>
    <recommendedName>
        <fullName evidence="2">PepSY domain-containing protein</fullName>
    </recommendedName>
</protein>
<dbReference type="Pfam" id="PF03413">
    <property type="entry name" value="PepSY"/>
    <property type="match status" value="2"/>
</dbReference>
<dbReference type="RefSeq" id="WP_151578762.1">
    <property type="nucleotide sequence ID" value="NZ_WBVM01000001.1"/>
</dbReference>
<feature type="chain" id="PRO_5039408672" description="PepSY domain-containing protein" evidence="1">
    <location>
        <begin position="31"/>
        <end position="178"/>
    </location>
</feature>
<feature type="signal peptide" evidence="1">
    <location>
        <begin position="1"/>
        <end position="30"/>
    </location>
</feature>
<evidence type="ECO:0000259" key="2">
    <source>
        <dbReference type="Pfam" id="PF03413"/>
    </source>
</evidence>
<reference evidence="3 4" key="1">
    <citation type="submission" date="2019-09" db="EMBL/GenBank/DDBJ databases">
        <title>Pimelobacter sp. isolated from Paulinella.</title>
        <authorList>
            <person name="Jeong S.E."/>
        </authorList>
    </citation>
    <scope>NUCLEOTIDE SEQUENCE [LARGE SCALE GENOMIC DNA]</scope>
    <source>
        <strain evidence="3 4">Pch-N</strain>
    </source>
</reference>
<dbReference type="Gene3D" id="3.30.505.20">
    <property type="match status" value="2"/>
</dbReference>
<dbReference type="Proteomes" id="UP000449906">
    <property type="component" value="Unassembled WGS sequence"/>
</dbReference>
<keyword evidence="1" id="KW-0732">Signal</keyword>
<dbReference type="AlphaFoldDB" id="A0A7J5DYZ6"/>
<evidence type="ECO:0000256" key="1">
    <source>
        <dbReference type="SAM" id="SignalP"/>
    </source>
</evidence>
<evidence type="ECO:0000313" key="4">
    <source>
        <dbReference type="Proteomes" id="UP000449906"/>
    </source>
</evidence>
<gene>
    <name evidence="3" type="ORF">F9L07_04935</name>
</gene>
<feature type="domain" description="PepSY" evidence="2">
    <location>
        <begin position="43"/>
        <end position="87"/>
    </location>
</feature>
<name>A0A7J5DYZ6_NOCSI</name>
<dbReference type="EMBL" id="WBVM01000001">
    <property type="protein sequence ID" value="KAB2811256.1"/>
    <property type="molecule type" value="Genomic_DNA"/>
</dbReference>
<accession>A0A7J5DYZ6</accession>
<comment type="caution">
    <text evidence="3">The sequence shown here is derived from an EMBL/GenBank/DDBJ whole genome shotgun (WGS) entry which is preliminary data.</text>
</comment>
<sequence length="178" mass="18704">MRTTALRRKRVVIPALATVAVLAVGGTLWAASADEVRGDERDRVESAAVAAAGGGRAVDVEKSDDAGEAYEVEVRLDDGREVDVTLDDDLKVLDRDADDADDVDDNDGDDRPVAIGAAERTAAEKAALAAVGGGTVVDVDPSDDPGVAYEVEVRDRSGVEWDVDLDAAFAVVNRVQDR</sequence>
<proteinExistence type="predicted"/>
<dbReference type="InterPro" id="IPR025711">
    <property type="entry name" value="PepSY"/>
</dbReference>
<evidence type="ECO:0000313" key="3">
    <source>
        <dbReference type="EMBL" id="KAB2811256.1"/>
    </source>
</evidence>